<dbReference type="SMART" id="SM00257">
    <property type="entry name" value="LysM"/>
    <property type="match status" value="1"/>
</dbReference>
<dbReference type="InterPro" id="IPR013783">
    <property type="entry name" value="Ig-like_fold"/>
</dbReference>
<dbReference type="InterPro" id="IPR001680">
    <property type="entry name" value="WD40_rpt"/>
</dbReference>
<accession>A0AAD7XM20</accession>
<evidence type="ECO:0000259" key="3">
    <source>
        <dbReference type="PROSITE" id="PS50853"/>
    </source>
</evidence>
<dbReference type="InterPro" id="IPR018392">
    <property type="entry name" value="LysM"/>
</dbReference>
<dbReference type="Pfam" id="PF01476">
    <property type="entry name" value="LysM"/>
    <property type="match status" value="1"/>
</dbReference>
<feature type="domain" description="LysM" evidence="4">
    <location>
        <begin position="1210"/>
        <end position="1254"/>
    </location>
</feature>
<dbReference type="SMART" id="SM00320">
    <property type="entry name" value="WD40"/>
    <property type="match status" value="6"/>
</dbReference>
<dbReference type="InterPro" id="IPR036779">
    <property type="entry name" value="LysM_dom_sf"/>
</dbReference>
<sequence>MEGAVAWWEARQRLMMARSEQQLLVERSLAELRKAPPQAPRGGKKSLACLEGRVRLMRASLRGEARPFAENEVDSLVPHKVRRREATPESDEQCRFCGRFVPELNLHESECKRRRKESSVATAPQAPRNVRIGRATATELFVEWEPPILDGGSAVLEYEIKLGEKRMKTTSFCLADPVADFGFRITDLAASEEYSLCVRCSNDKGWSAESATVIGVTKSAIAPSKPLFVTCSEPTATEIAVRWSPPFSDGGAQIEEYVLSYTETRHLTITQHIAEFGRRGADASRRAEYAIPATKTTTTTTPNGGRCCCCCCEWLMRGLRAGSDYSKISVRAINAAKLSGAAWVSRSTIRTLAPTVRLEYEDELRRARGVEGPLIDTDFYGGVLQREVRADYVARLELELEKLPVDVEPPAPPEILRLRRSVCLDDEDEPRPVRIEKKKKSSEWQQAKNEFASRVAIGRELASLRARVSIVEAELDRVAPLTASFVNSAVIHGSDQRFPKPQLQRDLETELERCLGSIARAKRTLRRREKPLRLVVSAAAASTTKKQQQQEAPFSSSSSGEEEERRRKKEELRCALRSFASRLARSAFEKWRKPPSREISSRGSRLLTLAKRRRSEVATRAQFALEDLAPIHEELGNETFTPGDAWLRRGNLSEAIEKYAAKKEFSKIGSAYAATGDHTKALVALEGLGRFDLEGRSRMALFEYRAAIRAFERAGDAEGAAEARTRRDGGARTKKKQNSPTKFQVARQRLDGLVAKIQNAGLERGTIIELQRESRRAMRLRDDQKKFREDIQNLKEAGQEQGIATAKISDVRTQIAAEIQVAKSSDEDQMESALVHGRAQAFEIEELKVRLMERYVQVGRDLEASRQAEIQIRDKILSLEDRISERDEELKVETGDLMRSVVLKKQPVRLVALNAAAGSSNNNNNNNKDPGLLLCTASGTVVSLFDLKLSGKMVKAFDSHSKHVTALYFFQRTVYSGGADHLVIRWSIDDDDDDDISAAGGGGGGTKLEGHEGTVTAVCCDAARAVSGSADAKIRVWQDARCVRVLHGHLKSPLALQVGPSWLASAGLDGARLWRYHRGEKKTCSAPRSFQGRITAIKYGALELIGGLADGSLAVWWLADGELVQTAKPHAKGPVFGLEFDATRVVSCAADGLVAVTDLTTGSTLQSLRGHEGAVLAVAYDSSRVLSVGSDGTAREWKWISGGQEEATNKYHIVDSRDTLGTIARKYDVKVKDLARWNNLTNARDVYAGTRLLVAPEQQQPNPANRRRREYTAAAGGGLLWRRRRSSSVKNKTKTPSRIIVADRTFFDPKSQSGRVYKAIDPTALDADRSMLRRMKRPKSHGLGNRISSSIGDAVDEFGQVAANRRDDEEKEKRRRSREEKDDAAARAGDATRKTLAERRLDEKSRAVYEEVLFLCLSDVLYSIAGEAAKTSKWNESLAGRIAGTAKKKTTPPPSALVVEEAQLQPADTEPTSSSMSLEAGARRQFVEPPAAAPEENTFRTDARERVELARQIAREIDR</sequence>
<dbReference type="EMBL" id="JAQMWT010000458">
    <property type="protein sequence ID" value="KAJ8601005.1"/>
    <property type="molecule type" value="Genomic_DNA"/>
</dbReference>
<dbReference type="PANTHER" id="PTHR19872">
    <property type="entry name" value="UBIQUITIN LIGASE SPECIFICITY FACTOR/HREP PROTEIN"/>
    <property type="match status" value="1"/>
</dbReference>
<dbReference type="SUPFAM" id="SSF49265">
    <property type="entry name" value="Fibronectin type III"/>
    <property type="match status" value="1"/>
</dbReference>
<dbReference type="PROSITE" id="PS50082">
    <property type="entry name" value="WD_REPEATS_2"/>
    <property type="match status" value="2"/>
</dbReference>
<dbReference type="InterPro" id="IPR015943">
    <property type="entry name" value="WD40/YVTN_repeat-like_dom_sf"/>
</dbReference>
<dbReference type="CDD" id="cd00118">
    <property type="entry name" value="LysM"/>
    <property type="match status" value="1"/>
</dbReference>
<protein>
    <submittedName>
        <fullName evidence="5">Uncharacterized protein</fullName>
    </submittedName>
</protein>
<feature type="repeat" description="WD" evidence="1">
    <location>
        <begin position="1168"/>
        <end position="1198"/>
    </location>
</feature>
<dbReference type="Proteomes" id="UP001230188">
    <property type="component" value="Unassembled WGS sequence"/>
</dbReference>
<dbReference type="Gene3D" id="2.60.40.10">
    <property type="entry name" value="Immunoglobulins"/>
    <property type="match status" value="2"/>
</dbReference>
<feature type="domain" description="Fibronectin type-III" evidence="3">
    <location>
        <begin position="126"/>
        <end position="220"/>
    </location>
</feature>
<dbReference type="SUPFAM" id="SSF50978">
    <property type="entry name" value="WD40 repeat-like"/>
    <property type="match status" value="1"/>
</dbReference>
<keyword evidence="1" id="KW-0853">WD repeat</keyword>
<dbReference type="SUPFAM" id="SSF54106">
    <property type="entry name" value="LysM domain"/>
    <property type="match status" value="1"/>
</dbReference>
<dbReference type="SMART" id="SM00060">
    <property type="entry name" value="FN3"/>
    <property type="match status" value="2"/>
</dbReference>
<keyword evidence="6" id="KW-1185">Reference proteome</keyword>
<dbReference type="Gene3D" id="3.10.350.10">
    <property type="entry name" value="LysM domain"/>
    <property type="match status" value="1"/>
</dbReference>
<feature type="compositionally biased region" description="Basic and acidic residues" evidence="2">
    <location>
        <begin position="717"/>
        <end position="731"/>
    </location>
</feature>
<evidence type="ECO:0000259" key="4">
    <source>
        <dbReference type="PROSITE" id="PS51782"/>
    </source>
</evidence>
<dbReference type="InterPro" id="IPR003961">
    <property type="entry name" value="FN3_dom"/>
</dbReference>
<dbReference type="InterPro" id="IPR036116">
    <property type="entry name" value="FN3_sf"/>
</dbReference>
<dbReference type="PROSITE" id="PS50853">
    <property type="entry name" value="FN3"/>
    <property type="match status" value="1"/>
</dbReference>
<feature type="compositionally biased region" description="Basic and acidic residues" evidence="2">
    <location>
        <begin position="1364"/>
        <end position="1391"/>
    </location>
</feature>
<name>A0AAD7XM20_9STRA</name>
<dbReference type="InterPro" id="IPR036322">
    <property type="entry name" value="WD40_repeat_dom_sf"/>
</dbReference>
<feature type="compositionally biased region" description="Low complexity" evidence="2">
    <location>
        <begin position="539"/>
        <end position="559"/>
    </location>
</feature>
<feature type="repeat" description="WD" evidence="1">
    <location>
        <begin position="1008"/>
        <end position="1038"/>
    </location>
</feature>
<comment type="caution">
    <text evidence="5">The sequence shown here is derived from an EMBL/GenBank/DDBJ whole genome shotgun (WGS) entry which is preliminary data.</text>
</comment>
<evidence type="ECO:0000313" key="6">
    <source>
        <dbReference type="Proteomes" id="UP001230188"/>
    </source>
</evidence>
<feature type="region of interest" description="Disordered" evidence="2">
    <location>
        <begin position="539"/>
        <end position="567"/>
    </location>
</feature>
<reference evidence="5" key="1">
    <citation type="submission" date="2023-01" db="EMBL/GenBank/DDBJ databases">
        <title>Metagenome sequencing of chrysophaentin producing Chrysophaeum taylorii.</title>
        <authorList>
            <person name="Davison J."/>
            <person name="Bewley C."/>
        </authorList>
    </citation>
    <scope>NUCLEOTIDE SEQUENCE</scope>
    <source>
        <strain evidence="5">NIES-1699</strain>
    </source>
</reference>
<dbReference type="Gene3D" id="2.130.10.10">
    <property type="entry name" value="YVTN repeat-like/Quinoprotein amine dehydrogenase"/>
    <property type="match status" value="2"/>
</dbReference>
<evidence type="ECO:0000313" key="5">
    <source>
        <dbReference type="EMBL" id="KAJ8601005.1"/>
    </source>
</evidence>
<dbReference type="CDD" id="cd00063">
    <property type="entry name" value="FN3"/>
    <property type="match status" value="2"/>
</dbReference>
<evidence type="ECO:0000256" key="2">
    <source>
        <dbReference type="SAM" id="MobiDB-lite"/>
    </source>
</evidence>
<dbReference type="Pfam" id="PF00041">
    <property type="entry name" value="fn3"/>
    <property type="match status" value="2"/>
</dbReference>
<feature type="region of interest" description="Disordered" evidence="2">
    <location>
        <begin position="1358"/>
        <end position="1391"/>
    </location>
</feature>
<evidence type="ECO:0000256" key="1">
    <source>
        <dbReference type="PROSITE-ProRule" id="PRU00221"/>
    </source>
</evidence>
<dbReference type="PANTHER" id="PTHR19872:SF7">
    <property type="entry name" value="F-BOX AND WD REPEAT DOMAIN CONTAINING PROTEIN 10B-RELATED"/>
    <property type="match status" value="1"/>
</dbReference>
<dbReference type="Pfam" id="PF00400">
    <property type="entry name" value="WD40"/>
    <property type="match status" value="2"/>
</dbReference>
<dbReference type="PROSITE" id="PS51782">
    <property type="entry name" value="LYSM"/>
    <property type="match status" value="1"/>
</dbReference>
<gene>
    <name evidence="5" type="ORF">CTAYLR_009338</name>
</gene>
<dbReference type="InterPro" id="IPR051075">
    <property type="entry name" value="SCF_subunit_WD-repeat"/>
</dbReference>
<proteinExistence type="predicted"/>
<feature type="region of interest" description="Disordered" evidence="2">
    <location>
        <begin position="717"/>
        <end position="741"/>
    </location>
</feature>
<organism evidence="5 6">
    <name type="scientific">Chrysophaeum taylorii</name>
    <dbReference type="NCBI Taxonomy" id="2483200"/>
    <lineage>
        <taxon>Eukaryota</taxon>
        <taxon>Sar</taxon>
        <taxon>Stramenopiles</taxon>
        <taxon>Ochrophyta</taxon>
        <taxon>Pelagophyceae</taxon>
        <taxon>Pelagomonadales</taxon>
        <taxon>Pelagomonadaceae</taxon>
        <taxon>Chrysophaeum</taxon>
    </lineage>
</organism>